<evidence type="ECO:0000313" key="4">
    <source>
        <dbReference type="EMBL" id="GAP38958.1"/>
    </source>
</evidence>
<evidence type="ECO:0000259" key="3">
    <source>
        <dbReference type="PROSITE" id="PS50106"/>
    </source>
</evidence>
<dbReference type="SUPFAM" id="SSF50156">
    <property type="entry name" value="PDZ domain-like"/>
    <property type="match status" value="1"/>
</dbReference>
<reference evidence="4 5" key="2">
    <citation type="journal article" date="2016" name="Science">
        <title>A bacterium that degrades and assimilates poly(ethylene terephthalate).</title>
        <authorList>
            <person name="Yoshida S."/>
            <person name="Hiraga K."/>
            <person name="Takehana T."/>
            <person name="Taniguchi I."/>
            <person name="Yamaji H."/>
            <person name="Maeda Y."/>
            <person name="Toyohara K."/>
            <person name="Miyamoto K."/>
            <person name="Kimura Y."/>
            <person name="Oda K."/>
        </authorList>
    </citation>
    <scope>NUCLEOTIDE SEQUENCE [LARGE SCALE GENOMIC DNA]</scope>
    <source>
        <strain evidence="5">NBRC 110686 / TISTR 2288 / 201-F6</strain>
    </source>
</reference>
<dbReference type="GO" id="GO:0006508">
    <property type="term" value="P:proteolysis"/>
    <property type="evidence" value="ECO:0007669"/>
    <property type="project" value="InterPro"/>
</dbReference>
<proteinExistence type="predicted"/>
<dbReference type="SMART" id="SM00228">
    <property type="entry name" value="PDZ"/>
    <property type="match status" value="1"/>
</dbReference>
<dbReference type="Gene3D" id="3.90.226.10">
    <property type="entry name" value="2-enoyl-CoA Hydratase, Chain A, domain 1"/>
    <property type="match status" value="1"/>
</dbReference>
<dbReference type="InterPro" id="IPR041613">
    <property type="entry name" value="Pept_S41_N"/>
</dbReference>
<dbReference type="STRING" id="1547922.ISF6_0377"/>
<dbReference type="PANTHER" id="PTHR32060">
    <property type="entry name" value="TAIL-SPECIFIC PROTEASE"/>
    <property type="match status" value="1"/>
</dbReference>
<keyword evidence="2" id="KW-0732">Signal</keyword>
<feature type="domain" description="PDZ" evidence="3">
    <location>
        <begin position="118"/>
        <end position="172"/>
    </location>
</feature>
<gene>
    <name evidence="4" type="ORF">ISF6_0377</name>
</gene>
<dbReference type="InterPro" id="IPR036034">
    <property type="entry name" value="PDZ_sf"/>
</dbReference>
<keyword evidence="5" id="KW-1185">Reference proteome</keyword>
<comment type="caution">
    <text evidence="4">The sequence shown here is derived from an EMBL/GenBank/DDBJ whole genome shotgun (WGS) entry which is preliminary data.</text>
</comment>
<sequence length="466" mass="47705">MSGAPSCRRGTARRAAALAAACAAVGLAACGGGGGGDPAPAPPAAAAACDLASQKAWLRDDMAQRYLWNTLSPSPDPAPYGSLPSYFGALLFTGGGGIPADRWSYLSDSAAYDQFFAEGRTLGYGVAVNGAEGRPPLRVRYVEARSPAGVAGLRRGERIVSVNGRSGDELLRLGDFAALSPAREGDSVTLELEPEAGGTRRTVVLRAATFDLTPVPVVGTLPGPGGRPVGYLLMKDFITQAEEPLRTGLAQLRAAGATELVLDLRYNGGGRVSTANVLGSLIVGAERNGQVFTELRYNARLAAQNTRFTFEASTPGFQRVVVLTGPRTCSASELVVNGLAPYLPVATIGGATCGKPYGFNPTPNCGTTVSAVNFESVNAAGVGRYHDGLPATCSVDDTATGSFGQPDEALTAGALGWLATGRCSAAAAAPRDKAAAAVAATALRRGVVDGPGERPPGMWADRPAPR</sequence>
<dbReference type="OrthoDB" id="7168509at2"/>
<reference evidence="5" key="1">
    <citation type="submission" date="2015-07" db="EMBL/GenBank/DDBJ databases">
        <title>Discovery of a poly(ethylene terephthalate assimilation.</title>
        <authorList>
            <person name="Yoshida S."/>
            <person name="Hiraga K."/>
            <person name="Takehana T."/>
            <person name="Taniguchi I."/>
            <person name="Yamaji H."/>
            <person name="Maeda Y."/>
            <person name="Toyohara K."/>
            <person name="Miyamoto K."/>
            <person name="Kimura Y."/>
            <person name="Oda K."/>
        </authorList>
    </citation>
    <scope>NUCLEOTIDE SEQUENCE [LARGE SCALE GENOMIC DNA]</scope>
    <source>
        <strain evidence="5">NBRC 110686 / TISTR 2288 / 201-F6</strain>
    </source>
</reference>
<dbReference type="Pfam" id="PF17820">
    <property type="entry name" value="PDZ_6"/>
    <property type="match status" value="1"/>
</dbReference>
<dbReference type="InterPro" id="IPR001478">
    <property type="entry name" value="PDZ"/>
</dbReference>
<protein>
    <recommendedName>
        <fullName evidence="3">PDZ domain-containing protein</fullName>
    </recommendedName>
</protein>
<dbReference type="GO" id="GO:0004175">
    <property type="term" value="F:endopeptidase activity"/>
    <property type="evidence" value="ECO:0007669"/>
    <property type="project" value="TreeGrafter"/>
</dbReference>
<dbReference type="Pfam" id="PF18294">
    <property type="entry name" value="Pept_S41_N"/>
    <property type="match status" value="1"/>
</dbReference>
<dbReference type="Proteomes" id="UP000037660">
    <property type="component" value="Unassembled WGS sequence"/>
</dbReference>
<dbReference type="InterPro" id="IPR029045">
    <property type="entry name" value="ClpP/crotonase-like_dom_sf"/>
</dbReference>
<dbReference type="GO" id="GO:0008236">
    <property type="term" value="F:serine-type peptidase activity"/>
    <property type="evidence" value="ECO:0007669"/>
    <property type="project" value="InterPro"/>
</dbReference>
<name>A0A0K8P8H9_PISS1</name>
<dbReference type="SUPFAM" id="SSF52096">
    <property type="entry name" value="ClpP/crotonase"/>
    <property type="match status" value="1"/>
</dbReference>
<dbReference type="PROSITE" id="PS50106">
    <property type="entry name" value="PDZ"/>
    <property type="match status" value="1"/>
</dbReference>
<dbReference type="Gene3D" id="3.30.750.170">
    <property type="match status" value="1"/>
</dbReference>
<accession>A0A0K8P8H9</accession>
<dbReference type="EMBL" id="BBYR01000111">
    <property type="protein sequence ID" value="GAP38958.1"/>
    <property type="molecule type" value="Genomic_DNA"/>
</dbReference>
<feature type="chain" id="PRO_5005513862" description="PDZ domain-containing protein" evidence="2">
    <location>
        <begin position="29"/>
        <end position="466"/>
    </location>
</feature>
<feature type="signal peptide" evidence="2">
    <location>
        <begin position="1"/>
        <end position="28"/>
    </location>
</feature>
<dbReference type="AlphaFoldDB" id="A0A0K8P8H9"/>
<evidence type="ECO:0000256" key="1">
    <source>
        <dbReference type="SAM" id="MobiDB-lite"/>
    </source>
</evidence>
<dbReference type="CDD" id="cd07561">
    <property type="entry name" value="Peptidase_S41_CPP_like"/>
    <property type="match status" value="1"/>
</dbReference>
<evidence type="ECO:0000256" key="2">
    <source>
        <dbReference type="SAM" id="SignalP"/>
    </source>
</evidence>
<dbReference type="RefSeq" id="WP_054022790.1">
    <property type="nucleotide sequence ID" value="NZ_BBYR01000111.1"/>
</dbReference>
<dbReference type="PANTHER" id="PTHR32060:SF22">
    <property type="entry name" value="CARBOXYL-TERMINAL-PROCESSING PEPTIDASE 3, CHLOROPLASTIC"/>
    <property type="match status" value="1"/>
</dbReference>
<dbReference type="Pfam" id="PF03572">
    <property type="entry name" value="Peptidase_S41"/>
    <property type="match status" value="1"/>
</dbReference>
<dbReference type="InterPro" id="IPR041489">
    <property type="entry name" value="PDZ_6"/>
</dbReference>
<dbReference type="Gene3D" id="2.30.42.10">
    <property type="match status" value="1"/>
</dbReference>
<feature type="region of interest" description="Disordered" evidence="1">
    <location>
        <begin position="447"/>
        <end position="466"/>
    </location>
</feature>
<dbReference type="InterPro" id="IPR005151">
    <property type="entry name" value="Tail-specific_protease"/>
</dbReference>
<organism evidence="4 5">
    <name type="scientific">Piscinibacter sakaiensis</name>
    <name type="common">Ideonella sakaiensis</name>
    <dbReference type="NCBI Taxonomy" id="1547922"/>
    <lineage>
        <taxon>Bacteria</taxon>
        <taxon>Pseudomonadati</taxon>
        <taxon>Pseudomonadota</taxon>
        <taxon>Betaproteobacteria</taxon>
        <taxon>Burkholderiales</taxon>
        <taxon>Sphaerotilaceae</taxon>
        <taxon>Piscinibacter</taxon>
    </lineage>
</organism>
<evidence type="ECO:0000313" key="5">
    <source>
        <dbReference type="Proteomes" id="UP000037660"/>
    </source>
</evidence>